<evidence type="ECO:0000313" key="3">
    <source>
        <dbReference type="Proteomes" id="UP000253845"/>
    </source>
</evidence>
<dbReference type="AlphaFoldDB" id="A0A370BFN3"/>
<proteinExistence type="predicted"/>
<reference evidence="2 3" key="1">
    <citation type="submission" date="2018-07" db="EMBL/GenBank/DDBJ databases">
        <title>Section-level genome sequencing of Aspergillus section Nigri to investigate inter- and intra-species variation.</title>
        <authorList>
            <consortium name="DOE Joint Genome Institute"/>
            <person name="Vesth T.C."/>
            <person name="Nybo J.L."/>
            <person name="Theobald S."/>
            <person name="Frisvad J.C."/>
            <person name="Larsen T.O."/>
            <person name="Nielsen K.F."/>
            <person name="Hoof J.B."/>
            <person name="Brandl J."/>
            <person name="Salamov A."/>
            <person name="Riley R."/>
            <person name="Gladden J.M."/>
            <person name="Phatale P."/>
            <person name="Nielsen M.T."/>
            <person name="Lyhne E.K."/>
            <person name="Kogle M.E."/>
            <person name="Strasser K."/>
            <person name="McDonnell E."/>
            <person name="Barry K."/>
            <person name="Clum A."/>
            <person name="Chen C."/>
            <person name="Nolan M."/>
            <person name="Sandor L."/>
            <person name="Kuo A."/>
            <person name="Lipzen A."/>
            <person name="Hainaut M."/>
            <person name="Drula E."/>
            <person name="Tsang A."/>
            <person name="Magnuson J.K."/>
            <person name="Henrissat B."/>
            <person name="Wiebenga A."/>
            <person name="Simmons B.A."/>
            <person name="Makela M.R."/>
            <person name="De vries R.P."/>
            <person name="Grigoriev I.V."/>
            <person name="Mortensen U.H."/>
            <person name="Baker S.E."/>
            <person name="Andersen M.R."/>
        </authorList>
    </citation>
    <scope>NUCLEOTIDE SEQUENCE [LARGE SCALE GENOMIC DNA]</scope>
    <source>
        <strain evidence="2 3">ATCC 13496</strain>
    </source>
</reference>
<name>A0A370BFN3_ASPNG</name>
<dbReference type="EMBL" id="KZ851969">
    <property type="protein sequence ID" value="RDH14353.1"/>
    <property type="molecule type" value="Genomic_DNA"/>
</dbReference>
<accession>A0A370BFN3</accession>
<evidence type="ECO:0000313" key="2">
    <source>
        <dbReference type="EMBL" id="RDH14353.1"/>
    </source>
</evidence>
<organism evidence="2 3">
    <name type="scientific">Aspergillus niger ATCC 13496</name>
    <dbReference type="NCBI Taxonomy" id="1353008"/>
    <lineage>
        <taxon>Eukaryota</taxon>
        <taxon>Fungi</taxon>
        <taxon>Dikarya</taxon>
        <taxon>Ascomycota</taxon>
        <taxon>Pezizomycotina</taxon>
        <taxon>Eurotiomycetes</taxon>
        <taxon>Eurotiomycetidae</taxon>
        <taxon>Eurotiales</taxon>
        <taxon>Aspergillaceae</taxon>
        <taxon>Aspergillus</taxon>
        <taxon>Aspergillus subgen. Circumdati</taxon>
    </lineage>
</organism>
<sequence>MLDIHCQSPREVNPDDNQGLYSGGDSDEMMLITSTNVLITWNNFYKQRVVVYIPAGACYDTAAA</sequence>
<protein>
    <submittedName>
        <fullName evidence="2">Uncharacterized protein</fullName>
    </submittedName>
</protein>
<gene>
    <name evidence="2" type="ORF">M747DRAFT_363487</name>
</gene>
<dbReference type="Proteomes" id="UP000253845">
    <property type="component" value="Unassembled WGS sequence"/>
</dbReference>
<feature type="region of interest" description="Disordered" evidence="1">
    <location>
        <begin position="1"/>
        <end position="23"/>
    </location>
</feature>
<dbReference type="VEuPathDB" id="FungiDB:M747DRAFT_363487"/>
<evidence type="ECO:0000256" key="1">
    <source>
        <dbReference type="SAM" id="MobiDB-lite"/>
    </source>
</evidence>